<sequence>MDLVLKARDNDKDAMYHILEHFEPFIQKSLKQTSMQEKEDLRQELRLVCLESIYQFRIDRVPGFFTFCEQVEESKKTLE</sequence>
<accession>A0A3R9PGR8</accession>
<dbReference type="EMBL" id="RBVX01000039">
    <property type="protein sequence ID" value="RSL30329.1"/>
    <property type="molecule type" value="Genomic_DNA"/>
</dbReference>
<dbReference type="OrthoDB" id="2453202at2"/>
<dbReference type="InterPro" id="IPR024760">
    <property type="entry name" value="HTH_dom_conjug_TS-like"/>
</dbReference>
<keyword evidence="3" id="KW-1185">Reference proteome</keyword>
<protein>
    <recommendedName>
        <fullName evidence="1">Helix-turn-helix conjugative transposon-like domain-containing protein</fullName>
    </recommendedName>
</protein>
<organism evidence="2 3">
    <name type="scientific">Salibacterium salarium</name>
    <dbReference type="NCBI Taxonomy" id="284579"/>
    <lineage>
        <taxon>Bacteria</taxon>
        <taxon>Bacillati</taxon>
        <taxon>Bacillota</taxon>
        <taxon>Bacilli</taxon>
        <taxon>Bacillales</taxon>
        <taxon>Bacillaceae</taxon>
    </lineage>
</organism>
<evidence type="ECO:0000259" key="1">
    <source>
        <dbReference type="Pfam" id="PF12645"/>
    </source>
</evidence>
<dbReference type="Proteomes" id="UP000275076">
    <property type="component" value="Unassembled WGS sequence"/>
</dbReference>
<comment type="caution">
    <text evidence="2">The sequence shown here is derived from an EMBL/GenBank/DDBJ whole genome shotgun (WGS) entry which is preliminary data.</text>
</comment>
<dbReference type="Pfam" id="PF12645">
    <property type="entry name" value="HTH_16"/>
    <property type="match status" value="1"/>
</dbReference>
<gene>
    <name evidence="2" type="ORF">D7Z54_26590</name>
</gene>
<evidence type="ECO:0000313" key="2">
    <source>
        <dbReference type="EMBL" id="RSL30329.1"/>
    </source>
</evidence>
<evidence type="ECO:0000313" key="3">
    <source>
        <dbReference type="Proteomes" id="UP000275076"/>
    </source>
</evidence>
<reference evidence="2 3" key="1">
    <citation type="submission" date="2018-10" db="EMBL/GenBank/DDBJ databases">
        <title>Draft genome sequence of Bacillus salarius IM0101, isolated from a hypersaline soil in Inner Mongolia, China.</title>
        <authorList>
            <person name="Yamprayoonswat W."/>
            <person name="Boonvisut S."/>
            <person name="Jumpathong W."/>
            <person name="Sittihan S."/>
            <person name="Ruangsuj P."/>
            <person name="Wanthongcharoen S."/>
            <person name="Thongpramul N."/>
            <person name="Pimmason S."/>
            <person name="Yu B."/>
            <person name="Yasawong M."/>
        </authorList>
    </citation>
    <scope>NUCLEOTIDE SEQUENCE [LARGE SCALE GENOMIC DNA]</scope>
    <source>
        <strain evidence="2 3">IM0101</strain>
    </source>
</reference>
<dbReference type="AlphaFoldDB" id="A0A3R9PGR8"/>
<name>A0A3R9PGR8_9BACI</name>
<proteinExistence type="predicted"/>
<feature type="domain" description="Helix-turn-helix conjugative transposon-like" evidence="1">
    <location>
        <begin position="3"/>
        <end position="57"/>
    </location>
</feature>